<protein>
    <submittedName>
        <fullName evidence="4">Peptidase M23</fullName>
    </submittedName>
</protein>
<dbReference type="eggNOG" id="COG1388">
    <property type="taxonomic scope" value="Bacteria"/>
</dbReference>
<dbReference type="EMBL" id="CP001823">
    <property type="protein sequence ID" value="ACZ37643.1"/>
    <property type="molecule type" value="Genomic_DNA"/>
</dbReference>
<evidence type="ECO:0000313" key="4">
    <source>
        <dbReference type="EMBL" id="ACZ37643.1"/>
    </source>
</evidence>
<evidence type="ECO:0000313" key="5">
    <source>
        <dbReference type="Proteomes" id="UP000002027"/>
    </source>
</evidence>
<dbReference type="InterPro" id="IPR018392">
    <property type="entry name" value="LysM"/>
</dbReference>
<feature type="signal peptide" evidence="2">
    <location>
        <begin position="1"/>
        <end position="36"/>
    </location>
</feature>
<name>D1C6A5_SPHTD</name>
<accession>D1C6A5</accession>
<reference evidence="5" key="1">
    <citation type="submission" date="2009-11" db="EMBL/GenBank/DDBJ databases">
        <title>The complete chromosome 1 of Sphaerobacter thermophilus DSM 20745.</title>
        <authorList>
            <person name="Lucas S."/>
            <person name="Copeland A."/>
            <person name="Lapidus A."/>
            <person name="Glavina del Rio T."/>
            <person name="Dalin E."/>
            <person name="Tice H."/>
            <person name="Bruce D."/>
            <person name="Goodwin L."/>
            <person name="Pitluck S."/>
            <person name="Kyrpides N."/>
            <person name="Mavromatis K."/>
            <person name="Ivanova N."/>
            <person name="Mikhailova N."/>
            <person name="LaButti K.M."/>
            <person name="Clum A."/>
            <person name="Sun H.I."/>
            <person name="Brettin T."/>
            <person name="Detter J.C."/>
            <person name="Han C."/>
            <person name="Larimer F."/>
            <person name="Land M."/>
            <person name="Hauser L."/>
            <person name="Markowitz V."/>
            <person name="Cheng J.F."/>
            <person name="Hugenholtz P."/>
            <person name="Woyke T."/>
            <person name="Wu D."/>
            <person name="Steenblock K."/>
            <person name="Schneider S."/>
            <person name="Pukall R."/>
            <person name="Goeker M."/>
            <person name="Klenk H.P."/>
            <person name="Eisen J.A."/>
        </authorList>
    </citation>
    <scope>NUCLEOTIDE SEQUENCE [LARGE SCALE GENOMIC DNA]</scope>
    <source>
        <strain evidence="5">ATCC 49802 / DSM 20745 / S 6022</strain>
    </source>
</reference>
<feature type="region of interest" description="Disordered" evidence="1">
    <location>
        <begin position="183"/>
        <end position="229"/>
    </location>
</feature>
<dbReference type="PANTHER" id="PTHR21666">
    <property type="entry name" value="PEPTIDASE-RELATED"/>
    <property type="match status" value="1"/>
</dbReference>
<proteinExistence type="predicted"/>
<feature type="compositionally biased region" description="Low complexity" evidence="1">
    <location>
        <begin position="185"/>
        <end position="228"/>
    </location>
</feature>
<dbReference type="CDD" id="cd00118">
    <property type="entry name" value="LysM"/>
    <property type="match status" value="2"/>
</dbReference>
<dbReference type="STRING" id="479434.Sthe_0204"/>
<feature type="domain" description="LysM" evidence="3">
    <location>
        <begin position="136"/>
        <end position="180"/>
    </location>
</feature>
<dbReference type="Gene3D" id="3.10.350.10">
    <property type="entry name" value="LysM domain"/>
    <property type="match status" value="2"/>
</dbReference>
<feature type="domain" description="LysM" evidence="3">
    <location>
        <begin position="79"/>
        <end position="123"/>
    </location>
</feature>
<keyword evidence="5" id="KW-1185">Reference proteome</keyword>
<dbReference type="PANTHER" id="PTHR21666:SF270">
    <property type="entry name" value="MUREIN HYDROLASE ACTIVATOR ENVC"/>
    <property type="match status" value="1"/>
</dbReference>
<sequence>MADLAAYRRGRRAQSALVAAAVAAVATAGVVGGASAATARTTSENTDQFPIINAATVSQAATSEHTGEFTGVGGPGAGLTHVVEPGDTLFKIAQRYGVPLHEVIAANDFPNPDLIYPGQHVNIPGEDAEGGVGGGLTVEVKPGDTVFLLAQRYGVSMESIIAANKLANPHLIYPGDVLTIPGASAPAEEPAHEAAPAQEPAQEAAPAQEAPAPQPAQAEPEPAPAAQQSSTGFIWPARGTITQRFGPSRLWLEPAYQGYAHFHQGLDIANVAGTPIAAAASGTVTFAGWHGSGYGFMVQIDHGNGLSTLYAHMASQPWVSVGQWVEQGQHIGPIGSTGASTGPHLHFAVQRNGVWENPEHYLP</sequence>
<dbReference type="GO" id="GO:0004222">
    <property type="term" value="F:metalloendopeptidase activity"/>
    <property type="evidence" value="ECO:0007669"/>
    <property type="project" value="TreeGrafter"/>
</dbReference>
<dbReference type="RefSeq" id="WP_012870691.1">
    <property type="nucleotide sequence ID" value="NC_013523.1"/>
</dbReference>
<dbReference type="SUPFAM" id="SSF54106">
    <property type="entry name" value="LysM domain"/>
    <property type="match status" value="1"/>
</dbReference>
<keyword evidence="2" id="KW-0732">Signal</keyword>
<dbReference type="InParanoid" id="D1C6A5"/>
<dbReference type="InterPro" id="IPR036779">
    <property type="entry name" value="LysM_dom_sf"/>
</dbReference>
<dbReference type="AlphaFoldDB" id="D1C6A5"/>
<dbReference type="SMART" id="SM00257">
    <property type="entry name" value="LysM"/>
    <property type="match status" value="2"/>
</dbReference>
<feature type="chain" id="PRO_5003021101" evidence="2">
    <location>
        <begin position="37"/>
        <end position="363"/>
    </location>
</feature>
<dbReference type="InterPro" id="IPR016047">
    <property type="entry name" value="M23ase_b-sheet_dom"/>
</dbReference>
<evidence type="ECO:0000256" key="2">
    <source>
        <dbReference type="SAM" id="SignalP"/>
    </source>
</evidence>
<dbReference type="Pfam" id="PF01551">
    <property type="entry name" value="Peptidase_M23"/>
    <property type="match status" value="1"/>
</dbReference>
<dbReference type="Proteomes" id="UP000002027">
    <property type="component" value="Chromosome 1"/>
</dbReference>
<dbReference type="PROSITE" id="PS51782">
    <property type="entry name" value="LYSM"/>
    <property type="match status" value="2"/>
</dbReference>
<evidence type="ECO:0000259" key="3">
    <source>
        <dbReference type="PROSITE" id="PS51782"/>
    </source>
</evidence>
<dbReference type="CAZy" id="CBM50">
    <property type="family name" value="Carbohydrate-Binding Module Family 50"/>
</dbReference>
<dbReference type="KEGG" id="sti:Sthe_0204"/>
<dbReference type="CDD" id="cd12797">
    <property type="entry name" value="M23_peptidase"/>
    <property type="match status" value="1"/>
</dbReference>
<evidence type="ECO:0000256" key="1">
    <source>
        <dbReference type="SAM" id="MobiDB-lite"/>
    </source>
</evidence>
<dbReference type="InterPro" id="IPR050570">
    <property type="entry name" value="Cell_wall_metabolism_enzyme"/>
</dbReference>
<organism evidence="4 5">
    <name type="scientific">Sphaerobacter thermophilus (strain ATCC 49802 / DSM 20745 / KCCM 41009 / NCIMB 13125 / S 6022)</name>
    <dbReference type="NCBI Taxonomy" id="479434"/>
    <lineage>
        <taxon>Bacteria</taxon>
        <taxon>Pseudomonadati</taxon>
        <taxon>Thermomicrobiota</taxon>
        <taxon>Thermomicrobia</taxon>
        <taxon>Sphaerobacterales</taxon>
        <taxon>Sphaerobacterineae</taxon>
        <taxon>Sphaerobacteraceae</taxon>
        <taxon>Sphaerobacter</taxon>
    </lineage>
</organism>
<dbReference type="InterPro" id="IPR011055">
    <property type="entry name" value="Dup_hybrid_motif"/>
</dbReference>
<dbReference type="Gene3D" id="2.70.70.10">
    <property type="entry name" value="Glucose Permease (Domain IIA)"/>
    <property type="match status" value="1"/>
</dbReference>
<reference evidence="4 5" key="2">
    <citation type="journal article" date="2010" name="Stand. Genomic Sci.">
        <title>Complete genome sequence of Desulfohalobium retbaense type strain (HR(100)).</title>
        <authorList>
            <person name="Spring S."/>
            <person name="Nolan M."/>
            <person name="Lapidus A."/>
            <person name="Glavina Del Rio T."/>
            <person name="Copeland A."/>
            <person name="Tice H."/>
            <person name="Cheng J.F."/>
            <person name="Lucas S."/>
            <person name="Land M."/>
            <person name="Chen F."/>
            <person name="Bruce D."/>
            <person name="Goodwin L."/>
            <person name="Pitluck S."/>
            <person name="Ivanova N."/>
            <person name="Mavromatis K."/>
            <person name="Mikhailova N."/>
            <person name="Pati A."/>
            <person name="Chen A."/>
            <person name="Palaniappan K."/>
            <person name="Hauser L."/>
            <person name="Chang Y.J."/>
            <person name="Jeffries C.D."/>
            <person name="Munk C."/>
            <person name="Kiss H."/>
            <person name="Chain P."/>
            <person name="Han C."/>
            <person name="Brettin T."/>
            <person name="Detter J.C."/>
            <person name="Schuler E."/>
            <person name="Goker M."/>
            <person name="Rohde M."/>
            <person name="Bristow J."/>
            <person name="Eisen J.A."/>
            <person name="Markowitz V."/>
            <person name="Hugenholtz P."/>
            <person name="Kyrpides N.C."/>
            <person name="Klenk H.P."/>
        </authorList>
    </citation>
    <scope>NUCLEOTIDE SEQUENCE [LARGE SCALE GENOMIC DNA]</scope>
    <source>
        <strain evidence="5">ATCC 49802 / DSM 20745 / S 6022</strain>
    </source>
</reference>
<dbReference type="SUPFAM" id="SSF51261">
    <property type="entry name" value="Duplicated hybrid motif"/>
    <property type="match status" value="1"/>
</dbReference>
<gene>
    <name evidence="4" type="ordered locus">Sthe_0204</name>
</gene>
<dbReference type="HOGENOM" id="CLU_029425_7_3_0"/>
<dbReference type="Pfam" id="PF01476">
    <property type="entry name" value="LysM"/>
    <property type="match status" value="2"/>
</dbReference>
<dbReference type="eggNOG" id="COG0739">
    <property type="taxonomic scope" value="Bacteria"/>
</dbReference>